<dbReference type="Proteomes" id="UP000269945">
    <property type="component" value="Unassembled WGS sequence"/>
</dbReference>
<feature type="non-terminal residue" evidence="2">
    <location>
        <position position="148"/>
    </location>
</feature>
<reference evidence="2 3" key="1">
    <citation type="submission" date="2018-10" db="EMBL/GenBank/DDBJ databases">
        <authorList>
            <person name="Ekblom R."/>
            <person name="Jareborg N."/>
        </authorList>
    </citation>
    <scope>NUCLEOTIDE SEQUENCE [LARGE SCALE GENOMIC DNA]</scope>
    <source>
        <tissue evidence="2">Muscle</tissue>
    </source>
</reference>
<keyword evidence="3" id="KW-1185">Reference proteome</keyword>
<comment type="caution">
    <text evidence="2">The sequence shown here is derived from an EMBL/GenBank/DDBJ whole genome shotgun (WGS) entry which is preliminary data.</text>
</comment>
<organism evidence="2 3">
    <name type="scientific">Gulo gulo</name>
    <name type="common">Wolverine</name>
    <name type="synonym">Gluton</name>
    <dbReference type="NCBI Taxonomy" id="48420"/>
    <lineage>
        <taxon>Eukaryota</taxon>
        <taxon>Metazoa</taxon>
        <taxon>Chordata</taxon>
        <taxon>Craniata</taxon>
        <taxon>Vertebrata</taxon>
        <taxon>Euteleostomi</taxon>
        <taxon>Mammalia</taxon>
        <taxon>Eutheria</taxon>
        <taxon>Laurasiatheria</taxon>
        <taxon>Carnivora</taxon>
        <taxon>Caniformia</taxon>
        <taxon>Musteloidea</taxon>
        <taxon>Mustelidae</taxon>
        <taxon>Guloninae</taxon>
        <taxon>Gulo</taxon>
    </lineage>
</organism>
<gene>
    <name evidence="2" type="ORF">BN2614_LOCUS4</name>
</gene>
<name>A0A9X9PTD4_GULGU</name>
<feature type="region of interest" description="Disordered" evidence="1">
    <location>
        <begin position="1"/>
        <end position="123"/>
    </location>
</feature>
<evidence type="ECO:0000313" key="2">
    <source>
        <dbReference type="EMBL" id="VCW50386.1"/>
    </source>
</evidence>
<protein>
    <submittedName>
        <fullName evidence="2">Uncharacterized protein</fullName>
    </submittedName>
</protein>
<sequence>GQPRACSAGPAPPLRTTFPVRLSKRGRARPPPADAHCQRPLTTEKSSVPLRETGRVADCGAPSLTGGRSALASAPWTHQRPRRTATARASPGPPGRPEVTAGTVPLGRDSPPGGPKRKRGPALSVDFLRQPREGFQRGWCWGPSFDLC</sequence>
<dbReference type="AlphaFoldDB" id="A0A9X9PTD4"/>
<proteinExistence type="predicted"/>
<evidence type="ECO:0000256" key="1">
    <source>
        <dbReference type="SAM" id="MobiDB-lite"/>
    </source>
</evidence>
<accession>A0A9X9PTD4</accession>
<dbReference type="EMBL" id="CYRY02000831">
    <property type="protein sequence ID" value="VCW50386.1"/>
    <property type="molecule type" value="Genomic_DNA"/>
</dbReference>
<evidence type="ECO:0000313" key="3">
    <source>
        <dbReference type="Proteomes" id="UP000269945"/>
    </source>
</evidence>